<evidence type="ECO:0000256" key="1">
    <source>
        <dbReference type="SAM" id="SignalP"/>
    </source>
</evidence>
<feature type="signal peptide" evidence="1">
    <location>
        <begin position="1"/>
        <end position="17"/>
    </location>
</feature>
<dbReference type="EMBL" id="CACRSZ010000027">
    <property type="protein sequence ID" value="VYS92778.1"/>
    <property type="molecule type" value="Genomic_DNA"/>
</dbReference>
<feature type="chain" id="PRO_5026955753" evidence="1">
    <location>
        <begin position="18"/>
        <end position="65"/>
    </location>
</feature>
<evidence type="ECO:0000313" key="2">
    <source>
        <dbReference type="EMBL" id="VYS92778.1"/>
    </source>
</evidence>
<accession>A0A6N2SJP4</accession>
<gene>
    <name evidence="2" type="ORF">BFLFYP10_01019</name>
</gene>
<organism evidence="2">
    <name type="scientific">Bacteroides faecis</name>
    <dbReference type="NCBI Taxonomy" id="674529"/>
    <lineage>
        <taxon>Bacteria</taxon>
        <taxon>Pseudomonadati</taxon>
        <taxon>Bacteroidota</taxon>
        <taxon>Bacteroidia</taxon>
        <taxon>Bacteroidales</taxon>
        <taxon>Bacteroidaceae</taxon>
        <taxon>Bacteroides</taxon>
    </lineage>
</organism>
<dbReference type="AlphaFoldDB" id="A0A6N2SJP4"/>
<keyword evidence="1" id="KW-0732">Signal</keyword>
<reference evidence="2" key="1">
    <citation type="submission" date="2019-11" db="EMBL/GenBank/DDBJ databases">
        <authorList>
            <person name="Feng L."/>
        </authorList>
    </citation>
    <scope>NUCLEOTIDE SEQUENCE</scope>
    <source>
        <strain evidence="2">BfaecisLFYP10</strain>
    </source>
</reference>
<proteinExistence type="predicted"/>
<name>A0A6N2SJP4_9BACE</name>
<sequence>MVITTATASMVSITVMANAMVTAMDMVRPKVKEKTSNFEINMKKTLKKDDLFCIFIAYKPSIKIQ</sequence>
<protein>
    <submittedName>
        <fullName evidence="2">Uncharacterized protein</fullName>
    </submittedName>
</protein>